<evidence type="ECO:0000313" key="3">
    <source>
        <dbReference type="Proteomes" id="UP000419743"/>
    </source>
</evidence>
<proteinExistence type="predicted"/>
<dbReference type="GO" id="GO:0030770">
    <property type="term" value="F:demethylmacrocin O-methyltransferase activity"/>
    <property type="evidence" value="ECO:0007669"/>
    <property type="project" value="UniProtKB-EC"/>
</dbReference>
<organism evidence="2 3">
    <name type="scientific">Occultella aeris</name>
    <dbReference type="NCBI Taxonomy" id="2761496"/>
    <lineage>
        <taxon>Bacteria</taxon>
        <taxon>Bacillati</taxon>
        <taxon>Actinomycetota</taxon>
        <taxon>Actinomycetes</taxon>
        <taxon>Micrococcales</taxon>
        <taxon>Ruaniaceae</taxon>
        <taxon>Occultella</taxon>
    </lineage>
</organism>
<keyword evidence="2" id="KW-0808">Transferase</keyword>
<dbReference type="RefSeq" id="WP_197522554.1">
    <property type="nucleotide sequence ID" value="NZ_CACRYJ010000042.1"/>
</dbReference>
<keyword evidence="3" id="KW-1185">Reference proteome</keyword>
<keyword evidence="1" id="KW-0175">Coiled coil</keyword>
<dbReference type="Gene3D" id="3.40.50.150">
    <property type="entry name" value="Vaccinia Virus protein VP39"/>
    <property type="match status" value="1"/>
</dbReference>
<protein>
    <submittedName>
        <fullName evidence="2">Demethylmacrocin O-methyltransferase</fullName>
        <ecNumber evidence="2">2.1.1.102</ecNumber>
    </submittedName>
</protein>
<evidence type="ECO:0000313" key="2">
    <source>
        <dbReference type="EMBL" id="VZO37901.1"/>
    </source>
</evidence>
<comment type="caution">
    <text evidence="2">The sequence shown here is derived from an EMBL/GenBank/DDBJ whole genome shotgun (WGS) entry which is preliminary data.</text>
</comment>
<feature type="coiled-coil region" evidence="1">
    <location>
        <begin position="320"/>
        <end position="390"/>
    </location>
</feature>
<name>A0A7M4DL11_9MICO</name>
<dbReference type="SUPFAM" id="SSF53335">
    <property type="entry name" value="S-adenosyl-L-methionine-dependent methyltransferases"/>
    <property type="match status" value="1"/>
</dbReference>
<dbReference type="EC" id="2.1.1.102" evidence="2"/>
<keyword evidence="2" id="KW-0489">Methyltransferase</keyword>
<sequence length="429" mass="48512">MTESIQLADVSRALFLLSMDDGDQALAALTANWEPSDEVLADLTSALATPTAAERARGLGDAFRDHALPHDHANECYRAAFYFSGSAEELSSNPLYAHYLAHRSGAILDKWIHYFPVYHRHLDRYRGRPVRVLEIGVYRGGGLDMWQRYFGAEATIVGLDVDEAAVRAVDGRYVVELGDQEDPDVLRRINDEYGPFDVIIDDGGHTMGQQIVTAETLFPLLLDGGTFITEDCHTSYWDYYEGGLKREGTFIEWVKDRVDDEHSRYDLAIDRTTVWATHLDGVHVYDSVVVLDKAERFRPFSEVVGSSSYLRSDRLAESYLADALASRDQLQAELDAIRGEVTALRDEMDRTVDRSATEVIENDRSARLALQRMRRESVETNAELERLTTDLASANGRLLESWEQIRLMRGSVSWRLTAPIRGVRRLMSR</sequence>
<dbReference type="AlphaFoldDB" id="A0A7M4DL11"/>
<gene>
    <name evidence="2" type="primary">tylE</name>
    <name evidence="2" type="ORF">HALOF300_02826</name>
</gene>
<dbReference type="Proteomes" id="UP000419743">
    <property type="component" value="Unassembled WGS sequence"/>
</dbReference>
<accession>A0A7M4DL11</accession>
<dbReference type="InterPro" id="IPR029063">
    <property type="entry name" value="SAM-dependent_MTases_sf"/>
</dbReference>
<dbReference type="EMBL" id="CACRYJ010000042">
    <property type="protein sequence ID" value="VZO37901.1"/>
    <property type="molecule type" value="Genomic_DNA"/>
</dbReference>
<reference evidence="2 3" key="1">
    <citation type="submission" date="2019-11" db="EMBL/GenBank/DDBJ databases">
        <authorList>
            <person name="Criscuolo A."/>
        </authorList>
    </citation>
    <scope>NUCLEOTIDE SEQUENCE [LARGE SCALE GENOMIC DNA]</scope>
    <source>
        <strain evidence="2">CIP111667</strain>
    </source>
</reference>
<dbReference type="GO" id="GO:0032259">
    <property type="term" value="P:methylation"/>
    <property type="evidence" value="ECO:0007669"/>
    <property type="project" value="UniProtKB-KW"/>
</dbReference>
<evidence type="ECO:0000256" key="1">
    <source>
        <dbReference type="SAM" id="Coils"/>
    </source>
</evidence>